<protein>
    <submittedName>
        <fullName evidence="2">Uncharacterized protein</fullName>
    </submittedName>
</protein>
<sequence>MSERAPSLKRCPKSHCTFRSDSNAAVHDHIIDVHDEDPEQMACGSYIIKTKHYNEKHKKECDQCKPGASTAQTVVPSIESDADSDNSSGTGTSRDSEAKQAVRNLKLVIHGNNYGVINLMPNKCSAWPRCSGGSN</sequence>
<name>A0AAD9LWD4_9PEZI</name>
<reference evidence="2" key="1">
    <citation type="submission" date="2021-06" db="EMBL/GenBank/DDBJ databases">
        <title>Comparative genomics, transcriptomics and evolutionary studies reveal genomic signatures of adaptation to plant cell wall in hemibiotrophic fungi.</title>
        <authorList>
            <consortium name="DOE Joint Genome Institute"/>
            <person name="Baroncelli R."/>
            <person name="Diaz J.F."/>
            <person name="Benocci T."/>
            <person name="Peng M."/>
            <person name="Battaglia E."/>
            <person name="Haridas S."/>
            <person name="Andreopoulos W."/>
            <person name="Labutti K."/>
            <person name="Pangilinan J."/>
            <person name="Floch G.L."/>
            <person name="Makela M.R."/>
            <person name="Henrissat B."/>
            <person name="Grigoriev I.V."/>
            <person name="Crouch J.A."/>
            <person name="De Vries R.P."/>
            <person name="Sukno S.A."/>
            <person name="Thon M.R."/>
        </authorList>
    </citation>
    <scope>NUCLEOTIDE SEQUENCE</scope>
    <source>
        <strain evidence="2">MAFF235873</strain>
    </source>
</reference>
<evidence type="ECO:0000256" key="1">
    <source>
        <dbReference type="SAM" id="MobiDB-lite"/>
    </source>
</evidence>
<gene>
    <name evidence="2" type="ORF">LX32DRAFT_644411</name>
</gene>
<accession>A0AAD9LWD4</accession>
<dbReference type="EMBL" id="MU842992">
    <property type="protein sequence ID" value="KAK2023654.1"/>
    <property type="molecule type" value="Genomic_DNA"/>
</dbReference>
<feature type="region of interest" description="Disordered" evidence="1">
    <location>
        <begin position="60"/>
        <end position="99"/>
    </location>
</feature>
<organism evidence="2 3">
    <name type="scientific">Colletotrichum zoysiae</name>
    <dbReference type="NCBI Taxonomy" id="1216348"/>
    <lineage>
        <taxon>Eukaryota</taxon>
        <taxon>Fungi</taxon>
        <taxon>Dikarya</taxon>
        <taxon>Ascomycota</taxon>
        <taxon>Pezizomycotina</taxon>
        <taxon>Sordariomycetes</taxon>
        <taxon>Hypocreomycetidae</taxon>
        <taxon>Glomerellales</taxon>
        <taxon>Glomerellaceae</taxon>
        <taxon>Colletotrichum</taxon>
        <taxon>Colletotrichum graminicola species complex</taxon>
    </lineage>
</organism>
<proteinExistence type="predicted"/>
<evidence type="ECO:0000313" key="2">
    <source>
        <dbReference type="EMBL" id="KAK2023654.1"/>
    </source>
</evidence>
<evidence type="ECO:0000313" key="3">
    <source>
        <dbReference type="Proteomes" id="UP001232148"/>
    </source>
</evidence>
<comment type="caution">
    <text evidence="2">The sequence shown here is derived from an EMBL/GenBank/DDBJ whole genome shotgun (WGS) entry which is preliminary data.</text>
</comment>
<dbReference type="Proteomes" id="UP001232148">
    <property type="component" value="Unassembled WGS sequence"/>
</dbReference>
<keyword evidence="3" id="KW-1185">Reference proteome</keyword>
<dbReference type="AlphaFoldDB" id="A0AAD9LWD4"/>